<sequence length="1146" mass="115772">MSPQPPTTSTFFSGGSPKAPRFGTSPSSKRRPFTPGSTRDDLAQKRAAEAARQQASLTNSPPSTSLGALSGLGLTEEEPRTSFSDDMGRALDSIGMVAEPPPPSIPVAPPKETKVLNGLPAAEAEAEADGIPRPVAALPTPKETETVAPQNERLGPPNRPGAVRQVSNPVKDVETAEFDGVPVFFIDSAMRSGMLGRSVVSISASPDKRSLSLANTPGPPSQRASAVPGGTLTDTPEASQCASEMPDSQAASQPAAQPASYQFTSAPDATSQPEHQTFGTEGYTPQELSSTLGLEEHPLHQPDDGTWRDSGRLADREQRRTFGQPSDDAAWASSDIAQAVSPGAGGTPEIASKGVADASTGVAEKALYAAGAVGVGAVGAMGAAALSGKEDEPVVPAVSRDAPADSDKQEGHAPAEGAEEDTQPLTLTSAPSQMTQISQDSGAPAAAVNPVQPAGQDDTPTILDADASTTAKTNTPIVPAAVAGAAVGTAAGVAAGTAAASTSAFPGTTSTPDRPRRQRAMSSVSAVPDDLDQDCLPDLNEEMDGMEPPSPHTRDLAASPAAVPDGYDGARPARHTSSLASVPVYSGTQPRENTVYSPSSPPGLDTVQAPVVNSPGTAKSLESSPVVYSPGTIPVADTFLDDARKSAPLAPTDRGLVTAPVVYSPGTDSPREKELATPAWNEQVFSPSAAEAEELQPAFSEDSEGANKLGVVGMAGVAGVVGAGALAGAAALGAPSQMPEERSMSAASVVAIKDGRTGVPGAVRTSNLVCEPAPKTGETFMTNLSATPSENSLGGETRRGNEAAMSTASIIAIKGGNEGAPPSPPGRSPLAASRTANEVLDEAEREHPSPLSGTAAGAAAGAAGAGLVLASNTRDTTQERGDRVDDPRCHTSTSEIRSTTPRDEGDFHTGATSTPAAESFVTGTEGTSTAGETTPLAPGDYLSTGRAATPHAPGAFPVDQPEPVRKVATPPAGPPESVEEPDKEADTLLNKPEQAATATEEAPDSASGAPTSADLSRASGTSATAAAGAAAGVLAAGAGVAASKAGSSTASTMQTNRAQKPVRTISIERKPVPKVTAEISSGPSRPAPRPTPSAGHSRTDSKSSAGSGRKVGFMSKLKGEFKVLSGKLKKDDKMIAEGERMKHGQL</sequence>
<feature type="region of interest" description="Disordered" evidence="1">
    <location>
        <begin position="1"/>
        <end position="166"/>
    </location>
</feature>
<protein>
    <submittedName>
        <fullName evidence="2">Uncharacterized protein</fullName>
    </submittedName>
</protein>
<feature type="compositionally biased region" description="Basic and acidic residues" evidence="1">
    <location>
        <begin position="876"/>
        <end position="889"/>
    </location>
</feature>
<feature type="compositionally biased region" description="Pro residues" evidence="1">
    <location>
        <begin position="99"/>
        <end position="109"/>
    </location>
</feature>
<feature type="compositionally biased region" description="Low complexity" evidence="1">
    <location>
        <begin position="442"/>
        <end position="456"/>
    </location>
</feature>
<dbReference type="Proteomes" id="UP001233271">
    <property type="component" value="Chromosome 3"/>
</dbReference>
<feature type="compositionally biased region" description="Polar residues" evidence="1">
    <location>
        <begin position="261"/>
        <end position="279"/>
    </location>
</feature>
<organism evidence="2 3">
    <name type="scientific">Cutaneotrichosporon cavernicola</name>
    <dbReference type="NCBI Taxonomy" id="279322"/>
    <lineage>
        <taxon>Eukaryota</taxon>
        <taxon>Fungi</taxon>
        <taxon>Dikarya</taxon>
        <taxon>Basidiomycota</taxon>
        <taxon>Agaricomycotina</taxon>
        <taxon>Tremellomycetes</taxon>
        <taxon>Trichosporonales</taxon>
        <taxon>Trichosporonaceae</taxon>
        <taxon>Cutaneotrichosporon</taxon>
    </lineage>
</organism>
<dbReference type="AlphaFoldDB" id="A0AA48L266"/>
<proteinExistence type="predicted"/>
<feature type="compositionally biased region" description="Basic and acidic residues" evidence="1">
    <location>
        <begin position="294"/>
        <end position="320"/>
    </location>
</feature>
<feature type="compositionally biased region" description="Basic and acidic residues" evidence="1">
    <location>
        <begin position="38"/>
        <end position="49"/>
    </location>
</feature>
<accession>A0AA48L266</accession>
<keyword evidence="3" id="KW-1185">Reference proteome</keyword>
<dbReference type="KEGG" id="ccac:CcaHIS019_0302120"/>
<feature type="compositionally biased region" description="Low complexity" evidence="1">
    <location>
        <begin position="1018"/>
        <end position="1052"/>
    </location>
</feature>
<feature type="region of interest" description="Disordered" evidence="1">
    <location>
        <begin position="779"/>
        <end position="802"/>
    </location>
</feature>
<dbReference type="EMBL" id="AP028214">
    <property type="protein sequence ID" value="BEI90142.1"/>
    <property type="molecule type" value="Genomic_DNA"/>
</dbReference>
<feature type="compositionally biased region" description="Low complexity" evidence="1">
    <location>
        <begin position="50"/>
        <end position="74"/>
    </location>
</feature>
<evidence type="ECO:0000313" key="2">
    <source>
        <dbReference type="EMBL" id="BEI90142.1"/>
    </source>
</evidence>
<feature type="compositionally biased region" description="Basic and acidic residues" evidence="1">
    <location>
        <begin position="402"/>
        <end position="413"/>
    </location>
</feature>
<dbReference type="RefSeq" id="XP_060455408.1">
    <property type="nucleotide sequence ID" value="XM_060598634.1"/>
</dbReference>
<evidence type="ECO:0000313" key="3">
    <source>
        <dbReference type="Proteomes" id="UP001233271"/>
    </source>
</evidence>
<feature type="compositionally biased region" description="Polar residues" evidence="1">
    <location>
        <begin position="232"/>
        <end position="242"/>
    </location>
</feature>
<evidence type="ECO:0000256" key="1">
    <source>
        <dbReference type="SAM" id="MobiDB-lite"/>
    </source>
</evidence>
<feature type="region of interest" description="Disordered" evidence="1">
    <location>
        <begin position="385"/>
        <end position="470"/>
    </location>
</feature>
<feature type="compositionally biased region" description="Polar residues" evidence="1">
    <location>
        <begin position="575"/>
        <end position="598"/>
    </location>
</feature>
<feature type="compositionally biased region" description="Low complexity" evidence="1">
    <location>
        <begin position="922"/>
        <end position="934"/>
    </location>
</feature>
<feature type="compositionally biased region" description="Low complexity" evidence="1">
    <location>
        <begin position="246"/>
        <end position="260"/>
    </location>
</feature>
<dbReference type="GeneID" id="85494013"/>
<feature type="compositionally biased region" description="Low complexity" evidence="1">
    <location>
        <begin position="493"/>
        <end position="512"/>
    </location>
</feature>
<feature type="compositionally biased region" description="Acidic residues" evidence="1">
    <location>
        <begin position="529"/>
        <end position="545"/>
    </location>
</feature>
<feature type="compositionally biased region" description="Polar residues" evidence="1">
    <location>
        <begin position="890"/>
        <end position="899"/>
    </location>
</feature>
<feature type="region of interest" description="Disordered" evidence="1">
    <location>
        <begin position="871"/>
        <end position="1112"/>
    </location>
</feature>
<gene>
    <name evidence="2" type="ORF">CcaverHIS019_0302120</name>
</gene>
<feature type="region of interest" description="Disordered" evidence="1">
    <location>
        <begin position="814"/>
        <end position="858"/>
    </location>
</feature>
<feature type="compositionally biased region" description="Polar residues" evidence="1">
    <location>
        <begin position="423"/>
        <end position="441"/>
    </location>
</feature>
<reference evidence="2" key="1">
    <citation type="journal article" date="2023" name="BMC Genomics">
        <title>Chromosome-level genome assemblies of Cutaneotrichosporon spp. (Trichosporonales, Basidiomycota) reveal imbalanced evolution between nucleotide sequences and chromosome synteny.</title>
        <authorList>
            <person name="Kobayashi Y."/>
            <person name="Kayamori A."/>
            <person name="Aoki K."/>
            <person name="Shiwa Y."/>
            <person name="Matsutani M."/>
            <person name="Fujita N."/>
            <person name="Sugita T."/>
            <person name="Iwasaki W."/>
            <person name="Tanaka N."/>
            <person name="Takashima M."/>
        </authorList>
    </citation>
    <scope>NUCLEOTIDE SEQUENCE</scope>
    <source>
        <strain evidence="2">HIS019</strain>
    </source>
</reference>
<feature type="compositionally biased region" description="Polar residues" evidence="1">
    <location>
        <begin position="779"/>
        <end position="794"/>
    </location>
</feature>
<feature type="region of interest" description="Disordered" evidence="1">
    <location>
        <begin position="201"/>
        <end position="359"/>
    </location>
</feature>
<feature type="compositionally biased region" description="Low complexity" evidence="1">
    <location>
        <begin position="326"/>
        <end position="339"/>
    </location>
</feature>
<name>A0AA48L266_9TREE</name>
<feature type="region of interest" description="Disordered" evidence="1">
    <location>
        <begin position="493"/>
        <end position="605"/>
    </location>
</feature>